<protein>
    <submittedName>
        <fullName evidence="1">Uncharacterized protein</fullName>
    </submittedName>
</protein>
<dbReference type="SUPFAM" id="SSF56784">
    <property type="entry name" value="HAD-like"/>
    <property type="match status" value="1"/>
</dbReference>
<dbReference type="PANTHER" id="PTHR24092:SF98">
    <property type="entry name" value="PHOSPHOLIPID-TRANSPORTING ATPASE IB"/>
    <property type="match status" value="1"/>
</dbReference>
<dbReference type="Pfam" id="PF08282">
    <property type="entry name" value="Hydrolase_3"/>
    <property type="match status" value="1"/>
</dbReference>
<reference evidence="1 2" key="1">
    <citation type="submission" date="2024-05" db="EMBL/GenBank/DDBJ databases">
        <title>Genome sequencing and assembly of Indian major carp, Cirrhinus mrigala (Hamilton, 1822).</title>
        <authorList>
            <person name="Mohindra V."/>
            <person name="Chowdhury L.M."/>
            <person name="Lal K."/>
            <person name="Jena J.K."/>
        </authorList>
    </citation>
    <scope>NUCLEOTIDE SEQUENCE [LARGE SCALE GENOMIC DNA]</scope>
    <source>
        <strain evidence="1">CM1030</strain>
        <tissue evidence="1">Blood</tissue>
    </source>
</reference>
<gene>
    <name evidence="1" type="ORF">M9458_047965</name>
</gene>
<feature type="non-terminal residue" evidence="1">
    <location>
        <position position="53"/>
    </location>
</feature>
<name>A0ABD0N3K5_CIRMR</name>
<dbReference type="Gene3D" id="3.40.50.1000">
    <property type="entry name" value="HAD superfamily/HAD-like"/>
    <property type="match status" value="1"/>
</dbReference>
<dbReference type="InterPro" id="IPR036412">
    <property type="entry name" value="HAD-like_sf"/>
</dbReference>
<organism evidence="1 2">
    <name type="scientific">Cirrhinus mrigala</name>
    <name type="common">Mrigala</name>
    <dbReference type="NCBI Taxonomy" id="683832"/>
    <lineage>
        <taxon>Eukaryota</taxon>
        <taxon>Metazoa</taxon>
        <taxon>Chordata</taxon>
        <taxon>Craniata</taxon>
        <taxon>Vertebrata</taxon>
        <taxon>Euteleostomi</taxon>
        <taxon>Actinopterygii</taxon>
        <taxon>Neopterygii</taxon>
        <taxon>Teleostei</taxon>
        <taxon>Ostariophysi</taxon>
        <taxon>Cypriniformes</taxon>
        <taxon>Cyprinidae</taxon>
        <taxon>Labeoninae</taxon>
        <taxon>Labeonini</taxon>
        <taxon>Cirrhinus</taxon>
    </lineage>
</organism>
<keyword evidence="2" id="KW-1185">Reference proteome</keyword>
<sequence length="53" mass="5414">IVDMVKKHVKAITLAIGDGANDVGMIQTAHVGVGISGNEGMQATNSSDYSIAQ</sequence>
<dbReference type="EMBL" id="JAMKFB020000024">
    <property type="protein sequence ID" value="KAL0156719.1"/>
    <property type="molecule type" value="Genomic_DNA"/>
</dbReference>
<evidence type="ECO:0000313" key="2">
    <source>
        <dbReference type="Proteomes" id="UP001529510"/>
    </source>
</evidence>
<proteinExistence type="predicted"/>
<dbReference type="Proteomes" id="UP001529510">
    <property type="component" value="Unassembled WGS sequence"/>
</dbReference>
<accession>A0ABD0N3K5</accession>
<dbReference type="InterPro" id="IPR023214">
    <property type="entry name" value="HAD_sf"/>
</dbReference>
<comment type="caution">
    <text evidence="1">The sequence shown here is derived from an EMBL/GenBank/DDBJ whole genome shotgun (WGS) entry which is preliminary data.</text>
</comment>
<evidence type="ECO:0000313" key="1">
    <source>
        <dbReference type="EMBL" id="KAL0156719.1"/>
    </source>
</evidence>
<dbReference type="AlphaFoldDB" id="A0ABD0N3K5"/>
<dbReference type="PANTHER" id="PTHR24092">
    <property type="entry name" value="PROBABLE PHOSPHOLIPID-TRANSPORTING ATPASE"/>
    <property type="match status" value="1"/>
</dbReference>
<feature type="non-terminal residue" evidence="1">
    <location>
        <position position="1"/>
    </location>
</feature>